<dbReference type="AlphaFoldDB" id="T2SX33"/>
<organism evidence="1 2">
    <name type="scientific">Helicobacter pylori PZ5056</name>
    <dbReference type="NCBI Taxonomy" id="1337393"/>
    <lineage>
        <taxon>Bacteria</taxon>
        <taxon>Pseudomonadati</taxon>
        <taxon>Campylobacterota</taxon>
        <taxon>Epsilonproteobacteria</taxon>
        <taxon>Campylobacterales</taxon>
        <taxon>Helicobacteraceae</taxon>
        <taxon>Helicobacter</taxon>
    </lineage>
</organism>
<accession>T2SX33</accession>
<reference evidence="1 2" key="1">
    <citation type="journal article" date="2013" name="Genome Announc.">
        <title>Draft Genome Sequences of Helicobacter pylori Strains Isolated from Regions of Low and High Gastric Cancer Risk in Colombia.</title>
        <authorList>
            <person name="Sheh A."/>
            <person name="Piazuelo M.B."/>
            <person name="Wilson K.T."/>
            <person name="Correa P."/>
            <person name="Fox J.G."/>
        </authorList>
    </citation>
    <scope>NUCLEOTIDE SEQUENCE [LARGE SCALE GENOMIC DNA]</scope>
    <source>
        <strain evidence="1 2">PZ5056</strain>
    </source>
</reference>
<gene>
    <name evidence="1" type="ORF">L933_09345</name>
</gene>
<comment type="caution">
    <text evidence="1">The sequence shown here is derived from an EMBL/GenBank/DDBJ whole genome shotgun (WGS) entry which is preliminary data.</text>
</comment>
<dbReference type="Proteomes" id="UP000015834">
    <property type="component" value="Unassembled WGS sequence"/>
</dbReference>
<evidence type="ECO:0000313" key="1">
    <source>
        <dbReference type="EMBL" id="EQD96943.1"/>
    </source>
</evidence>
<proteinExistence type="predicted"/>
<dbReference type="EMBL" id="ASYU01000179">
    <property type="protein sequence ID" value="EQD96943.1"/>
    <property type="molecule type" value="Genomic_DNA"/>
</dbReference>
<name>T2SX33_HELPX</name>
<protein>
    <submittedName>
        <fullName evidence="1">Uncharacterized protein</fullName>
    </submittedName>
</protein>
<sequence>MKPISEQDFKAYNLLTPLAYGGVVEYNKSNQKKQNAQIRELIRELNLHTSKDKLQQAYTLILASIILQNTSILKNV</sequence>
<evidence type="ECO:0000313" key="2">
    <source>
        <dbReference type="Proteomes" id="UP000015834"/>
    </source>
</evidence>